<name>A0ABD1VG32_9LAMI</name>
<comment type="caution">
    <text evidence="2">The sequence shown here is derived from an EMBL/GenBank/DDBJ whole genome shotgun (WGS) entry which is preliminary data.</text>
</comment>
<feature type="signal peptide" evidence="1">
    <location>
        <begin position="1"/>
        <end position="25"/>
    </location>
</feature>
<proteinExistence type="predicted"/>
<evidence type="ECO:0000256" key="1">
    <source>
        <dbReference type="SAM" id="SignalP"/>
    </source>
</evidence>
<sequence length="107" mass="11819">MAQVAMSKLVILALLCYLLVDPISSISNNNESNDLLLGTSSRWHGVELRKQPAVIVNHEELSVKGSIESFKTHSYGLPYRRILQAKTADCDPLCCVPIQCRDLTCCA</sequence>
<organism evidence="2 3">
    <name type="scientific">Forsythia ovata</name>
    <dbReference type="NCBI Taxonomy" id="205694"/>
    <lineage>
        <taxon>Eukaryota</taxon>
        <taxon>Viridiplantae</taxon>
        <taxon>Streptophyta</taxon>
        <taxon>Embryophyta</taxon>
        <taxon>Tracheophyta</taxon>
        <taxon>Spermatophyta</taxon>
        <taxon>Magnoliopsida</taxon>
        <taxon>eudicotyledons</taxon>
        <taxon>Gunneridae</taxon>
        <taxon>Pentapetalae</taxon>
        <taxon>asterids</taxon>
        <taxon>lamiids</taxon>
        <taxon>Lamiales</taxon>
        <taxon>Oleaceae</taxon>
        <taxon>Forsythieae</taxon>
        <taxon>Forsythia</taxon>
    </lineage>
</organism>
<evidence type="ECO:0000313" key="3">
    <source>
        <dbReference type="Proteomes" id="UP001604277"/>
    </source>
</evidence>
<gene>
    <name evidence="2" type="ORF">Fot_17696</name>
</gene>
<evidence type="ECO:0000313" key="2">
    <source>
        <dbReference type="EMBL" id="KAL2536305.1"/>
    </source>
</evidence>
<keyword evidence="1" id="KW-0732">Signal</keyword>
<feature type="chain" id="PRO_5044873406" evidence="1">
    <location>
        <begin position="26"/>
        <end position="107"/>
    </location>
</feature>
<dbReference type="EMBL" id="JBFOLJ010000005">
    <property type="protein sequence ID" value="KAL2536305.1"/>
    <property type="molecule type" value="Genomic_DNA"/>
</dbReference>
<reference evidence="3" key="1">
    <citation type="submission" date="2024-07" db="EMBL/GenBank/DDBJ databases">
        <title>Two chromosome-level genome assemblies of Korean endemic species Abeliophyllum distichum and Forsythia ovata (Oleaceae).</title>
        <authorList>
            <person name="Jang H."/>
        </authorList>
    </citation>
    <scope>NUCLEOTIDE SEQUENCE [LARGE SCALE GENOMIC DNA]</scope>
</reference>
<protein>
    <submittedName>
        <fullName evidence="2">Uncharacterized protein</fullName>
    </submittedName>
</protein>
<accession>A0ABD1VG32</accession>
<dbReference type="AlphaFoldDB" id="A0ABD1VG32"/>
<dbReference type="Proteomes" id="UP001604277">
    <property type="component" value="Unassembled WGS sequence"/>
</dbReference>
<keyword evidence="3" id="KW-1185">Reference proteome</keyword>